<dbReference type="AlphaFoldDB" id="A0AA39CMU1"/>
<evidence type="ECO:0000313" key="2">
    <source>
        <dbReference type="Proteomes" id="UP001172673"/>
    </source>
</evidence>
<dbReference type="Proteomes" id="UP001172673">
    <property type="component" value="Unassembled WGS sequence"/>
</dbReference>
<sequence length="472" mass="53307">MPFIVSTSEEKPNDPETRKLIRSHVMLGKNRGKTRRYKHEILSTHRSGISIREKFELLSKSSCAPNYFDRAASWQSLIPFADSIGSEMLQDIVDFTSIAKKLLFPLKLCINFETHDKAWFQPLFFDALYLHTLAFSTNAYFRLLGRSSHGPGREPELHFVKTLGLLRERLVLDDDRTISEVTIVVVLSLSIHALLANDLSSARTHLQGLHRLICLRGGLGSISRAKLLVEMFRCDINLALASNLKPLFFRDPFWEPLFPYPDQALVFSKSISTSYLIPTISTTQEDVDDELAGAWSLLKKFCLRVSFAAETGNKLSVRILLDTMASVMYRLLDMRFEVGSFNEANRLGMLAFSSNVFLHPYSPRISSHQLPTAYRICASGLQVRDPLSARFSLWFLMVGALSGIMAADESLFASCLRANLKTSGNQSFSELQHDLESFLWIGYLHDKIAKDIFATMFPSLEARNSWGDRAGD</sequence>
<protein>
    <recommendedName>
        <fullName evidence="3">Transcription factor domain-containing protein</fullName>
    </recommendedName>
</protein>
<organism evidence="1 2">
    <name type="scientific">Cladophialophora chaetospira</name>
    <dbReference type="NCBI Taxonomy" id="386627"/>
    <lineage>
        <taxon>Eukaryota</taxon>
        <taxon>Fungi</taxon>
        <taxon>Dikarya</taxon>
        <taxon>Ascomycota</taxon>
        <taxon>Pezizomycotina</taxon>
        <taxon>Eurotiomycetes</taxon>
        <taxon>Chaetothyriomycetidae</taxon>
        <taxon>Chaetothyriales</taxon>
        <taxon>Herpotrichiellaceae</taxon>
        <taxon>Cladophialophora</taxon>
    </lineage>
</organism>
<dbReference type="EMBL" id="JAPDRK010000003">
    <property type="protein sequence ID" value="KAJ9614032.1"/>
    <property type="molecule type" value="Genomic_DNA"/>
</dbReference>
<accession>A0AA39CMU1</accession>
<evidence type="ECO:0008006" key="3">
    <source>
        <dbReference type="Google" id="ProtNLM"/>
    </source>
</evidence>
<comment type="caution">
    <text evidence="1">The sequence shown here is derived from an EMBL/GenBank/DDBJ whole genome shotgun (WGS) entry which is preliminary data.</text>
</comment>
<dbReference type="PANTHER" id="PTHR37540:SF5">
    <property type="entry name" value="TRANSCRIPTION FACTOR DOMAIN-CONTAINING PROTEIN"/>
    <property type="match status" value="1"/>
</dbReference>
<reference evidence="1" key="1">
    <citation type="submission" date="2022-10" db="EMBL/GenBank/DDBJ databases">
        <title>Culturing micro-colonial fungi from biological soil crusts in the Mojave desert and describing Neophaeococcomyces mojavensis, and introducing the new genera and species Taxawa tesnikishii.</title>
        <authorList>
            <person name="Kurbessoian T."/>
            <person name="Stajich J.E."/>
        </authorList>
    </citation>
    <scope>NUCLEOTIDE SEQUENCE</scope>
    <source>
        <strain evidence="1">TK_41</strain>
    </source>
</reference>
<keyword evidence="2" id="KW-1185">Reference proteome</keyword>
<dbReference type="PANTHER" id="PTHR37540">
    <property type="entry name" value="TRANSCRIPTION FACTOR (ACR-2), PUTATIVE-RELATED-RELATED"/>
    <property type="match status" value="1"/>
</dbReference>
<proteinExistence type="predicted"/>
<name>A0AA39CMU1_9EURO</name>
<gene>
    <name evidence="1" type="ORF">H2200_002168</name>
</gene>
<evidence type="ECO:0000313" key="1">
    <source>
        <dbReference type="EMBL" id="KAJ9614032.1"/>
    </source>
</evidence>